<keyword evidence="3 6" id="KW-0812">Transmembrane</keyword>
<dbReference type="GO" id="GO:0016020">
    <property type="term" value="C:membrane"/>
    <property type="evidence" value="ECO:0007669"/>
    <property type="project" value="UniProtKB-SubCell"/>
</dbReference>
<reference evidence="7" key="1">
    <citation type="submission" date="2021-02" db="EMBL/GenBank/DDBJ databases">
        <authorList>
            <person name="Nowell W R."/>
        </authorList>
    </citation>
    <scope>NUCLEOTIDE SEQUENCE</scope>
</reference>
<organism evidence="7 8">
    <name type="scientific">Rotaria socialis</name>
    <dbReference type="NCBI Taxonomy" id="392032"/>
    <lineage>
        <taxon>Eukaryota</taxon>
        <taxon>Metazoa</taxon>
        <taxon>Spiralia</taxon>
        <taxon>Gnathifera</taxon>
        <taxon>Rotifera</taxon>
        <taxon>Eurotatoria</taxon>
        <taxon>Bdelloidea</taxon>
        <taxon>Philodinida</taxon>
        <taxon>Philodinidae</taxon>
        <taxon>Rotaria</taxon>
    </lineage>
</organism>
<protein>
    <submittedName>
        <fullName evidence="7">Uncharacterized protein</fullName>
    </submittedName>
</protein>
<keyword evidence="5 6" id="KW-0472">Membrane</keyword>
<comment type="similarity">
    <text evidence="2">Belongs to the Orai family.</text>
</comment>
<gene>
    <name evidence="7" type="ORF">QYT958_LOCUS2108</name>
</gene>
<feature type="transmembrane region" description="Helical" evidence="6">
    <location>
        <begin position="80"/>
        <end position="101"/>
    </location>
</feature>
<comment type="caution">
    <text evidence="7">The sequence shown here is derived from an EMBL/GenBank/DDBJ whole genome shotgun (WGS) entry which is preliminary data.</text>
</comment>
<dbReference type="EMBL" id="CAJOBR010000132">
    <property type="protein sequence ID" value="CAF4469543.1"/>
    <property type="molecule type" value="Genomic_DNA"/>
</dbReference>
<evidence type="ECO:0000256" key="6">
    <source>
        <dbReference type="SAM" id="Phobius"/>
    </source>
</evidence>
<feature type="transmembrane region" description="Helical" evidence="6">
    <location>
        <begin position="135"/>
        <end position="162"/>
    </location>
</feature>
<dbReference type="Proteomes" id="UP000663848">
    <property type="component" value="Unassembled WGS sequence"/>
</dbReference>
<evidence type="ECO:0000256" key="2">
    <source>
        <dbReference type="ARBA" id="ARBA00008062"/>
    </source>
</evidence>
<comment type="subcellular location">
    <subcellularLocation>
        <location evidence="1">Membrane</location>
        <topology evidence="1">Multi-pass membrane protein</topology>
    </subcellularLocation>
</comment>
<evidence type="ECO:0000256" key="1">
    <source>
        <dbReference type="ARBA" id="ARBA00004141"/>
    </source>
</evidence>
<evidence type="ECO:0000256" key="4">
    <source>
        <dbReference type="ARBA" id="ARBA00022989"/>
    </source>
</evidence>
<sequence>MRCLMWPSKHSIERNNNNNGRTLVGKKYRKIDQQLLNLVYHKSKLETIDETLAVLGGYAIIARVEFSSDSYPNVPSRDGVLTACAIVSCLLINVHLLALLIIDIDIAWLLSTVIGLLLIIFELGLIFWIKIAGFSITAAITAIVTLSLAGLSFIICFVDFYIRIIRAAVFLHPKDLESIEHNAITNVASLHTSSTTTLTTRISGNR</sequence>
<feature type="transmembrane region" description="Helical" evidence="6">
    <location>
        <begin position="108"/>
        <end position="129"/>
    </location>
</feature>
<dbReference type="InterPro" id="IPR012446">
    <property type="entry name" value="CRAC_channel"/>
</dbReference>
<dbReference type="InterPro" id="IPR038350">
    <property type="entry name" value="Orai_sf"/>
</dbReference>
<dbReference type="Pfam" id="PF07856">
    <property type="entry name" value="Orai-1"/>
    <property type="match status" value="2"/>
</dbReference>
<dbReference type="Gene3D" id="1.20.140.140">
    <property type="entry name" value="Calcium release-activated calcium channel protein Orai"/>
    <property type="match status" value="2"/>
</dbReference>
<accession>A0A820TQG3</accession>
<proteinExistence type="inferred from homology"/>
<dbReference type="AlphaFoldDB" id="A0A820TQG3"/>
<evidence type="ECO:0000313" key="8">
    <source>
        <dbReference type="Proteomes" id="UP000663848"/>
    </source>
</evidence>
<keyword evidence="4 6" id="KW-1133">Transmembrane helix</keyword>
<evidence type="ECO:0000313" key="7">
    <source>
        <dbReference type="EMBL" id="CAF4469543.1"/>
    </source>
</evidence>
<evidence type="ECO:0000256" key="5">
    <source>
        <dbReference type="ARBA" id="ARBA00023136"/>
    </source>
</evidence>
<evidence type="ECO:0000256" key="3">
    <source>
        <dbReference type="ARBA" id="ARBA00022692"/>
    </source>
</evidence>
<name>A0A820TQG3_9BILA</name>